<dbReference type="InterPro" id="IPR039159">
    <property type="entry name" value="SAYSD1"/>
</dbReference>
<keyword evidence="1" id="KW-1133">Transmembrane helix</keyword>
<dbReference type="Pfam" id="PF10260">
    <property type="entry name" value="SAYSvFN"/>
    <property type="match status" value="1"/>
</dbReference>
<sequence length="166" mass="19044">MFNMAGSDIKERLEAYRRRRQREEMTESIKNAIKTVLPWNRIKSAEDSSVAAPLIPDVKDNQDVESTCSDDSVEQSQYTVLKIITYLLYFLLWGTLYIIAIEYEFGAVYFILSTLIFICLNTRSRPKKSGELSAYSVFNPNCKAIEGTLDASQFEREIRYGMGSVH</sequence>
<keyword evidence="4" id="KW-1185">Reference proteome</keyword>
<reference evidence="3 4" key="1">
    <citation type="submission" date="2024-05" db="EMBL/GenBank/DDBJ databases">
        <title>The nuclear and mitochondrial genome assemblies of Tetragonisca angustula (Apidae: Meliponini), a tiny yet remarkable pollinator in the Neotropics.</title>
        <authorList>
            <person name="Ferrari R."/>
            <person name="Ricardo P.C."/>
            <person name="Dias F.C."/>
            <person name="Araujo N.S."/>
            <person name="Soares D.O."/>
            <person name="Zhou Q.-S."/>
            <person name="Zhu C.-D."/>
            <person name="Coutinho L."/>
            <person name="Airas M.C."/>
            <person name="Batista T.M."/>
        </authorList>
    </citation>
    <scope>NUCLEOTIDE SEQUENCE [LARGE SCALE GENOMIC DNA]</scope>
    <source>
        <strain evidence="3">ASF017062</strain>
        <tissue evidence="3">Abdomen</tissue>
    </source>
</reference>
<dbReference type="AlphaFoldDB" id="A0AAW0ZQ93"/>
<dbReference type="InterPro" id="IPR019387">
    <property type="entry name" value="SAYSvFN_dom"/>
</dbReference>
<evidence type="ECO:0000313" key="3">
    <source>
        <dbReference type="EMBL" id="KAK9299721.1"/>
    </source>
</evidence>
<feature type="domain" description="SAYSvFN" evidence="2">
    <location>
        <begin position="89"/>
        <end position="158"/>
    </location>
</feature>
<accession>A0AAW0ZQ93</accession>
<dbReference type="PANTHER" id="PTHR13527:SF0">
    <property type="entry name" value="SAYSVFN DOMAIN-CONTAINING PROTEIN 1"/>
    <property type="match status" value="1"/>
</dbReference>
<gene>
    <name evidence="3" type="ORF">QLX08_007348</name>
</gene>
<keyword evidence="1" id="KW-0812">Transmembrane</keyword>
<evidence type="ECO:0000313" key="4">
    <source>
        <dbReference type="Proteomes" id="UP001432146"/>
    </source>
</evidence>
<evidence type="ECO:0000259" key="2">
    <source>
        <dbReference type="Pfam" id="PF10260"/>
    </source>
</evidence>
<proteinExistence type="predicted"/>
<dbReference type="Proteomes" id="UP001432146">
    <property type="component" value="Unassembled WGS sequence"/>
</dbReference>
<organism evidence="3 4">
    <name type="scientific">Tetragonisca angustula</name>
    <dbReference type="NCBI Taxonomy" id="166442"/>
    <lineage>
        <taxon>Eukaryota</taxon>
        <taxon>Metazoa</taxon>
        <taxon>Ecdysozoa</taxon>
        <taxon>Arthropoda</taxon>
        <taxon>Hexapoda</taxon>
        <taxon>Insecta</taxon>
        <taxon>Pterygota</taxon>
        <taxon>Neoptera</taxon>
        <taxon>Endopterygota</taxon>
        <taxon>Hymenoptera</taxon>
        <taxon>Apocrita</taxon>
        <taxon>Aculeata</taxon>
        <taxon>Apoidea</taxon>
        <taxon>Anthophila</taxon>
        <taxon>Apidae</taxon>
        <taxon>Tetragonisca</taxon>
    </lineage>
</organism>
<feature type="transmembrane region" description="Helical" evidence="1">
    <location>
        <begin position="106"/>
        <end position="122"/>
    </location>
</feature>
<keyword evidence="1" id="KW-0472">Membrane</keyword>
<dbReference type="PANTHER" id="PTHR13527">
    <property type="entry name" value="SAYSVFN DOMAIN-CONTAINING PROTEIN 1"/>
    <property type="match status" value="1"/>
</dbReference>
<dbReference type="EMBL" id="JAWNGG020000144">
    <property type="protein sequence ID" value="KAK9299721.1"/>
    <property type="molecule type" value="Genomic_DNA"/>
</dbReference>
<protein>
    <recommendedName>
        <fullName evidence="2">SAYSvFN domain-containing protein</fullName>
    </recommendedName>
</protein>
<comment type="caution">
    <text evidence="3">The sequence shown here is derived from an EMBL/GenBank/DDBJ whole genome shotgun (WGS) entry which is preliminary data.</text>
</comment>
<feature type="transmembrane region" description="Helical" evidence="1">
    <location>
        <begin position="83"/>
        <end position="100"/>
    </location>
</feature>
<name>A0AAW0ZQ93_9HYME</name>
<evidence type="ECO:0000256" key="1">
    <source>
        <dbReference type="SAM" id="Phobius"/>
    </source>
</evidence>